<dbReference type="SUPFAM" id="SSF56349">
    <property type="entry name" value="DNA breaking-rejoining enzymes"/>
    <property type="match status" value="1"/>
</dbReference>
<dbReference type="InterPro" id="IPR011010">
    <property type="entry name" value="DNA_brk_join_enz"/>
</dbReference>
<dbReference type="PROSITE" id="PS51898">
    <property type="entry name" value="TYR_RECOMBINASE"/>
    <property type="match status" value="1"/>
</dbReference>
<dbReference type="Gene3D" id="1.10.443.10">
    <property type="entry name" value="Intergrase catalytic core"/>
    <property type="match status" value="1"/>
</dbReference>
<gene>
    <name evidence="5" type="ORF">SAMN04487977_110104</name>
</gene>
<dbReference type="GO" id="GO:0006310">
    <property type="term" value="P:DNA recombination"/>
    <property type="evidence" value="ECO:0007669"/>
    <property type="project" value="UniProtKB-KW"/>
</dbReference>
<keyword evidence="6" id="KW-1185">Reference proteome</keyword>
<dbReference type="GO" id="GO:0015074">
    <property type="term" value="P:DNA integration"/>
    <property type="evidence" value="ECO:0007669"/>
    <property type="project" value="InterPro"/>
</dbReference>
<evidence type="ECO:0000259" key="4">
    <source>
        <dbReference type="PROSITE" id="PS51898"/>
    </source>
</evidence>
<accession>A0A1H9ITV9</accession>
<dbReference type="InterPro" id="IPR050090">
    <property type="entry name" value="Tyrosine_recombinase_XerCD"/>
</dbReference>
<dbReference type="Pfam" id="PF00589">
    <property type="entry name" value="Phage_integrase"/>
    <property type="match status" value="1"/>
</dbReference>
<protein>
    <submittedName>
        <fullName evidence="5">Integrase</fullName>
    </submittedName>
</protein>
<evidence type="ECO:0000256" key="1">
    <source>
        <dbReference type="ARBA" id="ARBA00008857"/>
    </source>
</evidence>
<dbReference type="GO" id="GO:0003677">
    <property type="term" value="F:DNA binding"/>
    <property type="evidence" value="ECO:0007669"/>
    <property type="project" value="UniProtKB-KW"/>
</dbReference>
<dbReference type="InterPro" id="IPR013762">
    <property type="entry name" value="Integrase-like_cat_sf"/>
</dbReference>
<evidence type="ECO:0000256" key="2">
    <source>
        <dbReference type="ARBA" id="ARBA00023125"/>
    </source>
</evidence>
<dbReference type="PANTHER" id="PTHR30349:SF41">
    <property type="entry name" value="INTEGRASE_RECOMBINASE PROTEIN MJ0367-RELATED"/>
    <property type="match status" value="1"/>
</dbReference>
<reference evidence="5 6" key="1">
    <citation type="submission" date="2016-10" db="EMBL/GenBank/DDBJ databases">
        <authorList>
            <person name="de Groot N.N."/>
        </authorList>
    </citation>
    <scope>NUCLEOTIDE SEQUENCE [LARGE SCALE GENOMIC DNA]</scope>
    <source>
        <strain evidence="5 6">B25</strain>
    </source>
</reference>
<dbReference type="InterPro" id="IPR002104">
    <property type="entry name" value="Integrase_catalytic"/>
</dbReference>
<evidence type="ECO:0000313" key="5">
    <source>
        <dbReference type="EMBL" id="SEQ77969.1"/>
    </source>
</evidence>
<dbReference type="CDD" id="cd00397">
    <property type="entry name" value="DNA_BRE_C"/>
    <property type="match status" value="1"/>
</dbReference>
<proteinExistence type="inferred from homology"/>
<feature type="domain" description="Tyr recombinase" evidence="4">
    <location>
        <begin position="303"/>
        <end position="496"/>
    </location>
</feature>
<name>A0A1H9ITV9_9SPIR</name>
<keyword evidence="3" id="KW-0233">DNA recombination</keyword>
<sequence>MRQFYLSKNNHGYYRVVFVDPETGWQSVGKSTHTKNQFEAYAIATTWLKEGVPEGRSNSRTFNNSVKGSAKKNLKSIVDTLTFEEASKLIELISAKFGNASPVISKAPVTKTAALVNTEKAFVSEIAESAPVMKELSAAMPVPRAKKRCVVKKTPMSEPVLVNADKSLVRACASTVPSVGVTAEGKHLLCETMDHFWDYENSEFIKRSLAHGHSISKKHAFCMRAYVRNYWEPYFGNDALIEDLELSELDDFFFFLHDEKELAGETVNKNINMANKCFKTLLAQKKIAANPLEGIERFKADNEERGIPTEEEVRQLLELDWENEAAKLAFKVAAFYGLRAGEISGLRVCDIDVVSDFIHVRHSYSEVDKLKSTKNKDTRDLPVNHSLALQLMNHARQNPAFGDLSYVFWSVKDFSMPITPGYYADCLYKALEQIGVSKAEREERNIVFHSLRHFCCTVLKQRADTDTVMAIMGHRSYVMTEHYSDHDTQEKFNNMRNVISGAWEKYLSA</sequence>
<dbReference type="InterPro" id="IPR010998">
    <property type="entry name" value="Integrase_recombinase_N"/>
</dbReference>
<comment type="similarity">
    <text evidence="1">Belongs to the 'phage' integrase family.</text>
</comment>
<evidence type="ECO:0000313" key="6">
    <source>
        <dbReference type="Proteomes" id="UP000182360"/>
    </source>
</evidence>
<dbReference type="PANTHER" id="PTHR30349">
    <property type="entry name" value="PHAGE INTEGRASE-RELATED"/>
    <property type="match status" value="1"/>
</dbReference>
<dbReference type="Proteomes" id="UP000182360">
    <property type="component" value="Unassembled WGS sequence"/>
</dbReference>
<evidence type="ECO:0000256" key="3">
    <source>
        <dbReference type="ARBA" id="ARBA00023172"/>
    </source>
</evidence>
<dbReference type="EMBL" id="FOFU01000010">
    <property type="protein sequence ID" value="SEQ77969.1"/>
    <property type="molecule type" value="Genomic_DNA"/>
</dbReference>
<dbReference type="AlphaFoldDB" id="A0A1H9ITV9"/>
<dbReference type="RefSeq" id="WP_074645100.1">
    <property type="nucleotide sequence ID" value="NZ_FOFU01000010.1"/>
</dbReference>
<organism evidence="5 6">
    <name type="scientific">Treponema bryantii</name>
    <dbReference type="NCBI Taxonomy" id="163"/>
    <lineage>
        <taxon>Bacteria</taxon>
        <taxon>Pseudomonadati</taxon>
        <taxon>Spirochaetota</taxon>
        <taxon>Spirochaetia</taxon>
        <taxon>Spirochaetales</taxon>
        <taxon>Treponemataceae</taxon>
        <taxon>Treponema</taxon>
    </lineage>
</organism>
<keyword evidence="2" id="KW-0238">DNA-binding</keyword>
<dbReference type="Gene3D" id="1.10.150.130">
    <property type="match status" value="1"/>
</dbReference>